<dbReference type="InterPro" id="IPR011032">
    <property type="entry name" value="GroES-like_sf"/>
</dbReference>
<dbReference type="SUPFAM" id="SSF50129">
    <property type="entry name" value="GroES-like"/>
    <property type="match status" value="1"/>
</dbReference>
<dbReference type="InterPro" id="IPR051397">
    <property type="entry name" value="Zn-ADH-like_protein"/>
</dbReference>
<dbReference type="PANTHER" id="PTHR43677:SF4">
    <property type="entry name" value="QUINONE OXIDOREDUCTASE-LIKE PROTEIN 2"/>
    <property type="match status" value="1"/>
</dbReference>
<sequence>MKSIIVTKFVEDLSDLTVTPAPNPPASVNTITIAIHSAALNYVDILYSRGQHQNNRSSLVSPPFTLGLEYSGTILSSPPFFPHPPGTRVFGEALGSFATHLVLPFSPALLDSMHRIPPGWSFDHAASIPATLPVSYGALVARGGLRGGETVLIHGAAGGLGVMAVQVALALGAGRVYCTARGRRKCDVVVGLEGIRPEYKGRVKVFDTAAGGDWWEIVMEETGRKGVDVVFDSVGMVDQSLKCLAHRGRVLVVGFAGRDGDSMEGIKMNRVLLKQAQIIGYRYGESGRRFPEEKARIWEELWPLIEEGRIQPVVFDEEYKGLESVPRALKDLEERKVWGKAVVRVDDGKEADVVQPRL</sequence>
<dbReference type="InterPro" id="IPR013154">
    <property type="entry name" value="ADH-like_N"/>
</dbReference>
<dbReference type="GO" id="GO:0016491">
    <property type="term" value="F:oxidoreductase activity"/>
    <property type="evidence" value="ECO:0007669"/>
    <property type="project" value="InterPro"/>
</dbReference>
<gene>
    <name evidence="2" type="ORF">NKR19_g6652</name>
</gene>
<organism evidence="2 3">
    <name type="scientific">Coniochaeta hoffmannii</name>
    <dbReference type="NCBI Taxonomy" id="91930"/>
    <lineage>
        <taxon>Eukaryota</taxon>
        <taxon>Fungi</taxon>
        <taxon>Dikarya</taxon>
        <taxon>Ascomycota</taxon>
        <taxon>Pezizomycotina</taxon>
        <taxon>Sordariomycetes</taxon>
        <taxon>Sordariomycetidae</taxon>
        <taxon>Coniochaetales</taxon>
        <taxon>Coniochaetaceae</taxon>
        <taxon>Coniochaeta</taxon>
    </lineage>
</organism>
<dbReference type="SUPFAM" id="SSF51735">
    <property type="entry name" value="NAD(P)-binding Rossmann-fold domains"/>
    <property type="match status" value="1"/>
</dbReference>
<comment type="caution">
    <text evidence="2">The sequence shown here is derived from an EMBL/GenBank/DDBJ whole genome shotgun (WGS) entry which is preliminary data.</text>
</comment>
<dbReference type="PANTHER" id="PTHR43677">
    <property type="entry name" value="SHORT-CHAIN DEHYDROGENASE/REDUCTASE"/>
    <property type="match status" value="1"/>
</dbReference>
<evidence type="ECO:0000313" key="3">
    <source>
        <dbReference type="Proteomes" id="UP001174691"/>
    </source>
</evidence>
<proteinExistence type="predicted"/>
<protein>
    <submittedName>
        <fullName evidence="2">NAD(P)-binding protein</fullName>
    </submittedName>
</protein>
<dbReference type="InterPro" id="IPR013149">
    <property type="entry name" value="ADH-like_C"/>
</dbReference>
<dbReference type="AlphaFoldDB" id="A0AA38RDD9"/>
<name>A0AA38RDD9_9PEZI</name>
<feature type="domain" description="Enoyl reductase (ER)" evidence="1">
    <location>
        <begin position="11"/>
        <end position="343"/>
    </location>
</feature>
<dbReference type="Proteomes" id="UP001174691">
    <property type="component" value="Unassembled WGS sequence"/>
</dbReference>
<dbReference type="Pfam" id="PF00107">
    <property type="entry name" value="ADH_zinc_N"/>
    <property type="match status" value="1"/>
</dbReference>
<keyword evidence="3" id="KW-1185">Reference proteome</keyword>
<dbReference type="Pfam" id="PF08240">
    <property type="entry name" value="ADH_N"/>
    <property type="match status" value="1"/>
</dbReference>
<evidence type="ECO:0000259" key="1">
    <source>
        <dbReference type="SMART" id="SM00829"/>
    </source>
</evidence>
<dbReference type="Gene3D" id="3.90.180.10">
    <property type="entry name" value="Medium-chain alcohol dehydrogenases, catalytic domain"/>
    <property type="match status" value="1"/>
</dbReference>
<dbReference type="GO" id="GO:0005739">
    <property type="term" value="C:mitochondrion"/>
    <property type="evidence" value="ECO:0007669"/>
    <property type="project" value="TreeGrafter"/>
</dbReference>
<dbReference type="InterPro" id="IPR036291">
    <property type="entry name" value="NAD(P)-bd_dom_sf"/>
</dbReference>
<reference evidence="2" key="1">
    <citation type="submission" date="2022-07" db="EMBL/GenBank/DDBJ databases">
        <title>Fungi with potential for degradation of polypropylene.</title>
        <authorList>
            <person name="Gostincar C."/>
        </authorList>
    </citation>
    <scope>NUCLEOTIDE SEQUENCE</scope>
    <source>
        <strain evidence="2">EXF-13287</strain>
    </source>
</reference>
<dbReference type="SMART" id="SM00829">
    <property type="entry name" value="PKS_ER"/>
    <property type="match status" value="1"/>
</dbReference>
<dbReference type="InterPro" id="IPR020843">
    <property type="entry name" value="ER"/>
</dbReference>
<dbReference type="EMBL" id="JANBVN010000106">
    <property type="protein sequence ID" value="KAJ9143948.1"/>
    <property type="molecule type" value="Genomic_DNA"/>
</dbReference>
<dbReference type="CDD" id="cd08241">
    <property type="entry name" value="QOR1"/>
    <property type="match status" value="1"/>
</dbReference>
<evidence type="ECO:0000313" key="2">
    <source>
        <dbReference type="EMBL" id="KAJ9143948.1"/>
    </source>
</evidence>
<accession>A0AA38RDD9</accession>